<evidence type="ECO:0008006" key="4">
    <source>
        <dbReference type="Google" id="ProtNLM"/>
    </source>
</evidence>
<accession>A0ABY7RKF9</accession>
<keyword evidence="1" id="KW-0472">Membrane</keyword>
<feature type="transmembrane region" description="Helical" evidence="1">
    <location>
        <begin position="150"/>
        <end position="172"/>
    </location>
</feature>
<feature type="transmembrane region" description="Helical" evidence="1">
    <location>
        <begin position="54"/>
        <end position="70"/>
    </location>
</feature>
<feature type="transmembrane region" description="Helical" evidence="1">
    <location>
        <begin position="76"/>
        <end position="96"/>
    </location>
</feature>
<protein>
    <recommendedName>
        <fullName evidence="4">Integral membrane protein</fullName>
    </recommendedName>
</protein>
<sequence length="181" mass="20304">MNKQTANLLLTLASIGYPLLWYFGSNRGWAVWLAAAMAVLWALRAVLQQGLQRRIAAALSAFFVCILIFRRPDSLYWYPVWINGMMLAVFGGSLFARQSAIERLARLQTPDLPPSAVAYTRKVTVIWCIFFAANGTTAALLAISGQYGWWALYTGVIAYILMGILLGGEWLYRKFLLKVET</sequence>
<proteinExistence type="predicted"/>
<reference evidence="2 3" key="1">
    <citation type="submission" date="2023-01" db="EMBL/GenBank/DDBJ databases">
        <authorList>
            <person name="Yang C."/>
        </authorList>
    </citation>
    <scope>NUCLEOTIDE SEQUENCE [LARGE SCALE GENOMIC DNA]</scope>
    <source>
        <strain evidence="2 3">ZJ106</strain>
    </source>
</reference>
<dbReference type="Proteomes" id="UP001221268">
    <property type="component" value="Chromosome"/>
</dbReference>
<feature type="transmembrane region" description="Helical" evidence="1">
    <location>
        <begin position="124"/>
        <end position="144"/>
    </location>
</feature>
<organism evidence="2 3">
    <name type="scientific">Neisseria lisongii</name>
    <dbReference type="NCBI Taxonomy" id="2912188"/>
    <lineage>
        <taxon>Bacteria</taxon>
        <taxon>Pseudomonadati</taxon>
        <taxon>Pseudomonadota</taxon>
        <taxon>Betaproteobacteria</taxon>
        <taxon>Neisseriales</taxon>
        <taxon>Neisseriaceae</taxon>
        <taxon>Neisseria</taxon>
    </lineage>
</organism>
<feature type="transmembrane region" description="Helical" evidence="1">
    <location>
        <begin position="29"/>
        <end position="47"/>
    </location>
</feature>
<evidence type="ECO:0000313" key="3">
    <source>
        <dbReference type="Proteomes" id="UP001221268"/>
    </source>
</evidence>
<evidence type="ECO:0000313" key="2">
    <source>
        <dbReference type="EMBL" id="WCL72031.1"/>
    </source>
</evidence>
<gene>
    <name evidence="2" type="ORF">PJU73_02640</name>
</gene>
<dbReference type="RefSeq" id="WP_237090894.1">
    <property type="nucleotide sequence ID" value="NZ_CP116766.1"/>
</dbReference>
<feature type="transmembrane region" description="Helical" evidence="1">
    <location>
        <begin position="7"/>
        <end position="23"/>
    </location>
</feature>
<keyword evidence="1" id="KW-1133">Transmembrane helix</keyword>
<dbReference type="EMBL" id="CP116766">
    <property type="protein sequence ID" value="WCL72031.1"/>
    <property type="molecule type" value="Genomic_DNA"/>
</dbReference>
<keyword evidence="3" id="KW-1185">Reference proteome</keyword>
<evidence type="ECO:0000256" key="1">
    <source>
        <dbReference type="SAM" id="Phobius"/>
    </source>
</evidence>
<name>A0ABY7RKF9_9NEIS</name>
<keyword evidence="1" id="KW-0812">Transmembrane</keyword>